<keyword evidence="3" id="KW-1185">Reference proteome</keyword>
<comment type="caution">
    <text evidence="2">The sequence shown here is derived from an EMBL/GenBank/DDBJ whole genome shotgun (WGS) entry which is preliminary data.</text>
</comment>
<feature type="region of interest" description="Disordered" evidence="1">
    <location>
        <begin position="1"/>
        <end position="26"/>
    </location>
</feature>
<proteinExistence type="predicted"/>
<gene>
    <name evidence="2" type="ORF">B0I26_1381</name>
</gene>
<reference evidence="2 3" key="1">
    <citation type="submission" date="2018-06" db="EMBL/GenBank/DDBJ databases">
        <title>Genomic Encyclopedia of Type Strains, Phase III (KMG-III): the genomes of soil and plant-associated and newly described type strains.</title>
        <authorList>
            <person name="Whitman W."/>
        </authorList>
    </citation>
    <scope>NUCLEOTIDE SEQUENCE [LARGE SCALE GENOMIC DNA]</scope>
    <source>
        <strain evidence="2 3">CGMCC 1.8979</strain>
    </source>
</reference>
<dbReference type="EMBL" id="QLMH01000038">
    <property type="protein sequence ID" value="RAK14022.1"/>
    <property type="molecule type" value="Genomic_DNA"/>
</dbReference>
<evidence type="ECO:0000313" key="3">
    <source>
        <dbReference type="Proteomes" id="UP000248555"/>
    </source>
</evidence>
<accession>A0A327Y105</accession>
<organism evidence="2 3">
    <name type="scientific">Paranoxybacillus vitaminiphilus</name>
    <dbReference type="NCBI Taxonomy" id="581036"/>
    <lineage>
        <taxon>Bacteria</taxon>
        <taxon>Bacillati</taxon>
        <taxon>Bacillota</taxon>
        <taxon>Bacilli</taxon>
        <taxon>Bacillales</taxon>
        <taxon>Anoxybacillaceae</taxon>
        <taxon>Paranoxybacillus</taxon>
    </lineage>
</organism>
<evidence type="ECO:0000256" key="1">
    <source>
        <dbReference type="SAM" id="MobiDB-lite"/>
    </source>
</evidence>
<sequence>DARSEKPEDPPIESMETMDETKAQSH</sequence>
<feature type="non-terminal residue" evidence="2">
    <location>
        <position position="1"/>
    </location>
</feature>
<name>A0A327Y105_9BACL</name>
<evidence type="ECO:0000313" key="2">
    <source>
        <dbReference type="EMBL" id="RAK14022.1"/>
    </source>
</evidence>
<dbReference type="Proteomes" id="UP000248555">
    <property type="component" value="Unassembled WGS sequence"/>
</dbReference>
<protein>
    <submittedName>
        <fullName evidence="2">Uncharacterized protein</fullName>
    </submittedName>
</protein>
<dbReference type="AlphaFoldDB" id="A0A327Y105"/>